<evidence type="ECO:0008006" key="6">
    <source>
        <dbReference type="Google" id="ProtNLM"/>
    </source>
</evidence>
<gene>
    <name evidence="4" type="ORF">CC78DRAFT_531745</name>
</gene>
<reference evidence="5" key="1">
    <citation type="journal article" date="2020" name="Stud. Mycol.">
        <title>101 Dothideomycetes genomes: A test case for predicting lifestyles and emergence of pathogens.</title>
        <authorList>
            <person name="Haridas S."/>
            <person name="Albert R."/>
            <person name="Binder M."/>
            <person name="Bloem J."/>
            <person name="LaButti K."/>
            <person name="Salamov A."/>
            <person name="Andreopoulos B."/>
            <person name="Baker S."/>
            <person name="Barry K."/>
            <person name="Bills G."/>
            <person name="Bluhm B."/>
            <person name="Cannon C."/>
            <person name="Castanera R."/>
            <person name="Culley D."/>
            <person name="Daum C."/>
            <person name="Ezra D."/>
            <person name="Gonzalez J."/>
            <person name="Henrissat B."/>
            <person name="Kuo A."/>
            <person name="Liang C."/>
            <person name="Lipzen A."/>
            <person name="Lutzoni F."/>
            <person name="Magnuson J."/>
            <person name="Mondo S."/>
            <person name="Nolan M."/>
            <person name="Ohm R."/>
            <person name="Pangilinan J."/>
            <person name="Park H.-J."/>
            <person name="Ramirez L."/>
            <person name="Alfaro M."/>
            <person name="Sun H."/>
            <person name="Tritt A."/>
            <person name="Yoshinaga Y."/>
            <person name="Zwiers L.-H."/>
            <person name="Turgeon B."/>
            <person name="Goodwin S."/>
            <person name="Spatafora J."/>
            <person name="Crous P."/>
            <person name="Grigoriev I."/>
        </authorList>
    </citation>
    <scope>NUCLEOTIDE SEQUENCE [LARGE SCALE GENOMIC DNA]</scope>
    <source>
        <strain evidence="5">CBS 304.66</strain>
    </source>
</reference>
<dbReference type="OrthoDB" id="5215637at2759"/>
<feature type="compositionally biased region" description="Polar residues" evidence="1">
    <location>
        <begin position="258"/>
        <end position="270"/>
    </location>
</feature>
<accession>A0A9P4KH64</accession>
<feature type="compositionally biased region" description="Polar residues" evidence="1">
    <location>
        <begin position="157"/>
        <end position="179"/>
    </location>
</feature>
<name>A0A9P4KH64_9PLEO</name>
<evidence type="ECO:0000256" key="2">
    <source>
        <dbReference type="SAM" id="Phobius"/>
    </source>
</evidence>
<evidence type="ECO:0000313" key="5">
    <source>
        <dbReference type="Proteomes" id="UP000800093"/>
    </source>
</evidence>
<dbReference type="CDD" id="cd12087">
    <property type="entry name" value="TM_EGFR-like"/>
    <property type="match status" value="1"/>
</dbReference>
<sequence>MRAPLLSLSCVLLSSYLFWRTDASCYYPDGSFPDDYIYVPCSGDEFTSCCILGEDQCLSNGLCYYSWSDSMYRSACTDQSWNSTNCFQHCKTGDYASNRDELVHCGDNRYCCYSDGSTCCNDDSKVFTVDTGTIIKDLATTGSYSLPIETPTQLPVATVTSDRGTIETSSVEATNSRPKTTSTDTRATITGTGTRATNAAAAATSTNEPSESSDSGSDGLSKTALIAIAVAGIVVLLLAIGLVWFFVRRRYRRKLAAGNTSQSYPMSSDGFQKLPDKSPRPVEVPAPINSPAPPYQPPAYHPPPLQHNAVEIDNSLLPPGRNPWGQPVFEAPAQPYRQM</sequence>
<proteinExistence type="predicted"/>
<comment type="caution">
    <text evidence="4">The sequence shown here is derived from an EMBL/GenBank/DDBJ whole genome shotgun (WGS) entry which is preliminary data.</text>
</comment>
<keyword evidence="2" id="KW-0472">Membrane</keyword>
<keyword evidence="3" id="KW-0732">Signal</keyword>
<feature type="region of interest" description="Disordered" evidence="1">
    <location>
        <begin position="157"/>
        <end position="218"/>
    </location>
</feature>
<feature type="compositionally biased region" description="Pro residues" evidence="1">
    <location>
        <begin position="288"/>
        <end position="305"/>
    </location>
</feature>
<dbReference type="AlphaFoldDB" id="A0A9P4KH64"/>
<feature type="transmembrane region" description="Helical" evidence="2">
    <location>
        <begin position="224"/>
        <end position="247"/>
    </location>
</feature>
<feature type="region of interest" description="Disordered" evidence="1">
    <location>
        <begin position="258"/>
        <end position="281"/>
    </location>
</feature>
<dbReference type="EMBL" id="ML986599">
    <property type="protein sequence ID" value="KAF2266350.1"/>
    <property type="molecule type" value="Genomic_DNA"/>
</dbReference>
<protein>
    <recommendedName>
        <fullName evidence="6">Mid2 domain-containing protein</fullName>
    </recommendedName>
</protein>
<keyword evidence="2" id="KW-0812">Transmembrane</keyword>
<feature type="compositionally biased region" description="Low complexity" evidence="1">
    <location>
        <begin position="180"/>
        <end position="218"/>
    </location>
</feature>
<organism evidence="4 5">
    <name type="scientific">Lojkania enalia</name>
    <dbReference type="NCBI Taxonomy" id="147567"/>
    <lineage>
        <taxon>Eukaryota</taxon>
        <taxon>Fungi</taxon>
        <taxon>Dikarya</taxon>
        <taxon>Ascomycota</taxon>
        <taxon>Pezizomycotina</taxon>
        <taxon>Dothideomycetes</taxon>
        <taxon>Pleosporomycetidae</taxon>
        <taxon>Pleosporales</taxon>
        <taxon>Pleosporales incertae sedis</taxon>
        <taxon>Lojkania</taxon>
    </lineage>
</organism>
<feature type="signal peptide" evidence="3">
    <location>
        <begin position="1"/>
        <end position="23"/>
    </location>
</feature>
<evidence type="ECO:0000256" key="3">
    <source>
        <dbReference type="SAM" id="SignalP"/>
    </source>
</evidence>
<keyword evidence="2" id="KW-1133">Transmembrane helix</keyword>
<feature type="chain" id="PRO_5040462964" description="Mid2 domain-containing protein" evidence="3">
    <location>
        <begin position="24"/>
        <end position="339"/>
    </location>
</feature>
<evidence type="ECO:0000256" key="1">
    <source>
        <dbReference type="SAM" id="MobiDB-lite"/>
    </source>
</evidence>
<feature type="region of interest" description="Disordered" evidence="1">
    <location>
        <begin position="288"/>
        <end position="307"/>
    </location>
</feature>
<keyword evidence="5" id="KW-1185">Reference proteome</keyword>
<evidence type="ECO:0000313" key="4">
    <source>
        <dbReference type="EMBL" id="KAF2266350.1"/>
    </source>
</evidence>
<dbReference type="Proteomes" id="UP000800093">
    <property type="component" value="Unassembled WGS sequence"/>
</dbReference>